<keyword evidence="2" id="KW-1185">Reference proteome</keyword>
<dbReference type="Proteomes" id="UP001209878">
    <property type="component" value="Unassembled WGS sequence"/>
</dbReference>
<protein>
    <submittedName>
        <fullName evidence="1">Uncharacterized protein</fullName>
    </submittedName>
</protein>
<comment type="caution">
    <text evidence="1">The sequence shown here is derived from an EMBL/GenBank/DDBJ whole genome shotgun (WGS) entry which is preliminary data.</text>
</comment>
<evidence type="ECO:0000313" key="2">
    <source>
        <dbReference type="Proteomes" id="UP001209878"/>
    </source>
</evidence>
<sequence length="154" mass="17109">MVKLSIRTLNTFKTLKHFVINAKGLKQSSLYIAKLLSDADTVSISETWMRPGELCIIKPTLTNTPSLNVLNDEDIVIYAKSGMTTTDPCYVGRPYCGVAAACKQRKDMQYTELDIMSDRIIGVKVCNNSDIVEIILCVYMPFYNGGGSPDRLLC</sequence>
<evidence type="ECO:0000313" key="1">
    <source>
        <dbReference type="EMBL" id="KAK2155177.1"/>
    </source>
</evidence>
<organism evidence="1 2">
    <name type="scientific">Ridgeia piscesae</name>
    <name type="common">Tubeworm</name>
    <dbReference type="NCBI Taxonomy" id="27915"/>
    <lineage>
        <taxon>Eukaryota</taxon>
        <taxon>Metazoa</taxon>
        <taxon>Spiralia</taxon>
        <taxon>Lophotrochozoa</taxon>
        <taxon>Annelida</taxon>
        <taxon>Polychaeta</taxon>
        <taxon>Sedentaria</taxon>
        <taxon>Canalipalpata</taxon>
        <taxon>Sabellida</taxon>
        <taxon>Siboglinidae</taxon>
        <taxon>Ridgeia</taxon>
    </lineage>
</organism>
<reference evidence="1" key="1">
    <citation type="journal article" date="2023" name="Mol. Biol. Evol.">
        <title>Third-Generation Sequencing Reveals the Adaptive Role of the Epigenome in Three Deep-Sea Polychaetes.</title>
        <authorList>
            <person name="Perez M."/>
            <person name="Aroh O."/>
            <person name="Sun Y."/>
            <person name="Lan Y."/>
            <person name="Juniper S.K."/>
            <person name="Young C.R."/>
            <person name="Angers B."/>
            <person name="Qian P.Y."/>
        </authorList>
    </citation>
    <scope>NUCLEOTIDE SEQUENCE</scope>
    <source>
        <strain evidence="1">R07B-5</strain>
    </source>
</reference>
<proteinExistence type="predicted"/>
<gene>
    <name evidence="1" type="ORF">NP493_2100g00001</name>
</gene>
<dbReference type="AlphaFoldDB" id="A0AAD9JM18"/>
<dbReference type="EMBL" id="JAODUO010002100">
    <property type="protein sequence ID" value="KAK2155177.1"/>
    <property type="molecule type" value="Genomic_DNA"/>
</dbReference>
<accession>A0AAD9JM18</accession>
<name>A0AAD9JM18_RIDPI</name>